<dbReference type="PANTHER" id="PTHR43531:SF14">
    <property type="entry name" value="METHYL-ACCEPTING CHEMOTAXIS PROTEIN I-RELATED"/>
    <property type="match status" value="1"/>
</dbReference>
<comment type="caution">
    <text evidence="16">The sequence shown here is derived from an EMBL/GenBank/DDBJ whole genome shotgun (WGS) entry which is preliminary data.</text>
</comment>
<dbReference type="CDD" id="cd06225">
    <property type="entry name" value="HAMP"/>
    <property type="match status" value="1"/>
</dbReference>
<keyword evidence="17" id="KW-1185">Reference proteome</keyword>
<dbReference type="SMART" id="SM00283">
    <property type="entry name" value="MA"/>
    <property type="match status" value="1"/>
</dbReference>
<evidence type="ECO:0000259" key="14">
    <source>
        <dbReference type="PROSITE" id="PS50111"/>
    </source>
</evidence>
<dbReference type="PANTHER" id="PTHR43531">
    <property type="entry name" value="PROTEIN ICFG"/>
    <property type="match status" value="1"/>
</dbReference>
<feature type="transmembrane region" description="Helical" evidence="13">
    <location>
        <begin position="186"/>
        <end position="207"/>
    </location>
</feature>
<evidence type="ECO:0000256" key="6">
    <source>
        <dbReference type="ARBA" id="ARBA00022692"/>
    </source>
</evidence>
<proteinExistence type="inferred from homology"/>
<dbReference type="GO" id="GO:0005886">
    <property type="term" value="C:plasma membrane"/>
    <property type="evidence" value="ECO:0007669"/>
    <property type="project" value="UniProtKB-SubCell"/>
</dbReference>
<dbReference type="PROSITE" id="PS50885">
    <property type="entry name" value="HAMP"/>
    <property type="match status" value="1"/>
</dbReference>
<evidence type="ECO:0000256" key="7">
    <source>
        <dbReference type="ARBA" id="ARBA00022989"/>
    </source>
</evidence>
<dbReference type="GO" id="GO:0007165">
    <property type="term" value="P:signal transduction"/>
    <property type="evidence" value="ECO:0007669"/>
    <property type="project" value="UniProtKB-KW"/>
</dbReference>
<sequence>MKISTRLILLVGVMSMLLLGVGLLGLRGMGGSNDGLRTVYEDRTVALGKLGQIQSLMMTNAYLVSAATLDASPEVVTQLTASVDANIGRITKGWEEYMATYLTPEEAGIAKKFAEARGKYVKEGLRPALAALRSADMQESHRLSTKVLPTLYAPAKEQVDALIQLQLDVAKSEYDGAVAHYGSVRMYSTVSIVLGLLFAASVGYFLITGLVRSLKQAEDLSRAIEAGDLSTPVAITGKDEVAGLLHTLVAMRDSLIKVVSSVRQGADGVATASAEIAQGNHDLSARTENQASALEETAASMEELDSTVKQNAESARQANQLAVNASQVAAQGGEVVGQVVETMKGINESSRKIGDIIGVIDSIAFQTNILALNAAVEAARAGEQGRGFAVVASEVRSLAGRSAEAAKEIKTLIGASVERVEQGTTLVDKAGETMTEVVQSIRRVTDIMSEISAASTEQSAGVSQVGEAVMQMDQVTQQNAALVEQMAAAANSLRSQSQDLVQVVSVFKLGDGGSHAAQRQALGAAATPMPTRTSAPKAAPAPRPAGKPATLAKKTPAAIAPAPVAKAAPAAATTHDDDWETF</sequence>
<keyword evidence="9 11" id="KW-0807">Transducer</keyword>
<dbReference type="SMART" id="SM00304">
    <property type="entry name" value="HAMP"/>
    <property type="match status" value="1"/>
</dbReference>
<keyword evidence="5" id="KW-0997">Cell inner membrane</keyword>
<dbReference type="GO" id="GO:0004888">
    <property type="term" value="F:transmembrane signaling receptor activity"/>
    <property type="evidence" value="ECO:0007669"/>
    <property type="project" value="InterPro"/>
</dbReference>
<keyword evidence="3" id="KW-0488">Methylation</keyword>
<keyword evidence="7 13" id="KW-1133">Transmembrane helix</keyword>
<dbReference type="Pfam" id="PF00672">
    <property type="entry name" value="HAMP"/>
    <property type="match status" value="1"/>
</dbReference>
<organism evidence="16 17">
    <name type="scientific">Comamonas terrigena</name>
    <dbReference type="NCBI Taxonomy" id="32013"/>
    <lineage>
        <taxon>Bacteria</taxon>
        <taxon>Pseudomonadati</taxon>
        <taxon>Pseudomonadota</taxon>
        <taxon>Betaproteobacteria</taxon>
        <taxon>Burkholderiales</taxon>
        <taxon>Comamonadaceae</taxon>
        <taxon>Comamonas</taxon>
    </lineage>
</organism>
<dbReference type="AlphaFoldDB" id="A0A2A7UXA8"/>
<evidence type="ECO:0000259" key="15">
    <source>
        <dbReference type="PROSITE" id="PS50885"/>
    </source>
</evidence>
<dbReference type="InterPro" id="IPR003122">
    <property type="entry name" value="Tar_rcpt_lig-bd"/>
</dbReference>
<dbReference type="Gene3D" id="1.10.287.950">
    <property type="entry name" value="Methyl-accepting chemotaxis protein"/>
    <property type="match status" value="1"/>
</dbReference>
<evidence type="ECO:0000256" key="11">
    <source>
        <dbReference type="PROSITE-ProRule" id="PRU00284"/>
    </source>
</evidence>
<keyword evidence="2" id="KW-1003">Cell membrane</keyword>
<comment type="similarity">
    <text evidence="10">Belongs to the methyl-accepting chemotaxis (MCP) protein family.</text>
</comment>
<dbReference type="InterPro" id="IPR004090">
    <property type="entry name" value="Chemotax_Me-accpt_rcpt"/>
</dbReference>
<feature type="compositionally biased region" description="Low complexity" evidence="12">
    <location>
        <begin position="546"/>
        <end position="573"/>
    </location>
</feature>
<dbReference type="Proteomes" id="UP000220246">
    <property type="component" value="Unassembled WGS sequence"/>
</dbReference>
<accession>A0A2A7UXA8</accession>
<evidence type="ECO:0000313" key="17">
    <source>
        <dbReference type="Proteomes" id="UP000220246"/>
    </source>
</evidence>
<dbReference type="GO" id="GO:0006935">
    <property type="term" value="P:chemotaxis"/>
    <property type="evidence" value="ECO:0007669"/>
    <property type="project" value="UniProtKB-KW"/>
</dbReference>
<dbReference type="Pfam" id="PF00015">
    <property type="entry name" value="MCPsignal"/>
    <property type="match status" value="1"/>
</dbReference>
<evidence type="ECO:0000313" key="16">
    <source>
        <dbReference type="EMBL" id="PEH89811.1"/>
    </source>
</evidence>
<feature type="domain" description="HAMP" evidence="15">
    <location>
        <begin position="208"/>
        <end position="260"/>
    </location>
</feature>
<protein>
    <submittedName>
        <fullName evidence="16">Methyl-accepting chemotaxis protein</fullName>
    </submittedName>
</protein>
<gene>
    <name evidence="16" type="ORF">CRM82_15440</name>
</gene>
<dbReference type="PROSITE" id="PS50111">
    <property type="entry name" value="CHEMOTAXIS_TRANSDUC_2"/>
    <property type="match status" value="1"/>
</dbReference>
<dbReference type="FunFam" id="1.10.287.950:FF:000001">
    <property type="entry name" value="Methyl-accepting chemotaxis sensory transducer"/>
    <property type="match status" value="1"/>
</dbReference>
<evidence type="ECO:0000256" key="1">
    <source>
        <dbReference type="ARBA" id="ARBA00004429"/>
    </source>
</evidence>
<feature type="domain" description="Methyl-accepting transducer" evidence="14">
    <location>
        <begin position="265"/>
        <end position="494"/>
    </location>
</feature>
<reference evidence="17" key="1">
    <citation type="submission" date="2017-09" db="EMBL/GenBank/DDBJ databases">
        <title>FDA dAtabase for Regulatory Grade micrObial Sequences (FDA-ARGOS): Supporting development and validation of Infectious Disease Dx tests.</title>
        <authorList>
            <person name="Minogue T."/>
            <person name="Wolcott M."/>
            <person name="Wasieloski L."/>
            <person name="Aguilar W."/>
            <person name="Moore D."/>
            <person name="Tallon L."/>
            <person name="Sadzewicz L."/>
            <person name="Ott S."/>
            <person name="Zhao X."/>
            <person name="Nagaraj S."/>
            <person name="Vavikolanu K."/>
            <person name="Aluvathingal J."/>
            <person name="Nadendla S."/>
            <person name="Sichtig H."/>
        </authorList>
    </citation>
    <scope>NUCLEOTIDE SEQUENCE [LARGE SCALE GENOMIC DNA]</scope>
    <source>
        <strain evidence="17">FDAARGOS_394</strain>
    </source>
</reference>
<dbReference type="SUPFAM" id="SSF58104">
    <property type="entry name" value="Methyl-accepting chemotaxis protein (MCP) signaling domain"/>
    <property type="match status" value="1"/>
</dbReference>
<evidence type="ECO:0000256" key="12">
    <source>
        <dbReference type="SAM" id="MobiDB-lite"/>
    </source>
</evidence>
<dbReference type="CDD" id="cd11386">
    <property type="entry name" value="MCP_signal"/>
    <property type="match status" value="1"/>
</dbReference>
<evidence type="ECO:0000256" key="10">
    <source>
        <dbReference type="ARBA" id="ARBA00029447"/>
    </source>
</evidence>
<feature type="compositionally biased region" description="Low complexity" evidence="12">
    <location>
        <begin position="523"/>
        <end position="538"/>
    </location>
</feature>
<evidence type="ECO:0000256" key="9">
    <source>
        <dbReference type="ARBA" id="ARBA00023224"/>
    </source>
</evidence>
<dbReference type="InterPro" id="IPR003660">
    <property type="entry name" value="HAMP_dom"/>
</dbReference>
<comment type="subcellular location">
    <subcellularLocation>
        <location evidence="1">Cell inner membrane</location>
        <topology evidence="1">Multi-pass membrane protein</topology>
    </subcellularLocation>
</comment>
<dbReference type="EMBL" id="PDEA01000001">
    <property type="protein sequence ID" value="PEH89811.1"/>
    <property type="molecule type" value="Genomic_DNA"/>
</dbReference>
<evidence type="ECO:0000256" key="8">
    <source>
        <dbReference type="ARBA" id="ARBA00023136"/>
    </source>
</evidence>
<keyword evidence="6 13" id="KW-0812">Transmembrane</keyword>
<evidence type="ECO:0000256" key="13">
    <source>
        <dbReference type="SAM" id="Phobius"/>
    </source>
</evidence>
<feature type="region of interest" description="Disordered" evidence="12">
    <location>
        <begin position="523"/>
        <end position="582"/>
    </location>
</feature>
<evidence type="ECO:0000256" key="2">
    <source>
        <dbReference type="ARBA" id="ARBA00022475"/>
    </source>
</evidence>
<dbReference type="Pfam" id="PF02203">
    <property type="entry name" value="TarH"/>
    <property type="match status" value="1"/>
</dbReference>
<dbReference type="OrthoDB" id="2489132at2"/>
<dbReference type="RefSeq" id="WP_066533030.1">
    <property type="nucleotide sequence ID" value="NZ_PDEA01000001.1"/>
</dbReference>
<dbReference type="InterPro" id="IPR004089">
    <property type="entry name" value="MCPsignal_dom"/>
</dbReference>
<keyword evidence="8 13" id="KW-0472">Membrane</keyword>
<evidence type="ECO:0000256" key="4">
    <source>
        <dbReference type="ARBA" id="ARBA00022500"/>
    </source>
</evidence>
<dbReference type="InterPro" id="IPR051310">
    <property type="entry name" value="MCP_chemotaxis"/>
</dbReference>
<dbReference type="PRINTS" id="PR00260">
    <property type="entry name" value="CHEMTRNSDUCR"/>
</dbReference>
<feature type="transmembrane region" description="Helical" evidence="13">
    <location>
        <begin position="7"/>
        <end position="26"/>
    </location>
</feature>
<evidence type="ECO:0000256" key="3">
    <source>
        <dbReference type="ARBA" id="ARBA00022481"/>
    </source>
</evidence>
<evidence type="ECO:0000256" key="5">
    <source>
        <dbReference type="ARBA" id="ARBA00022519"/>
    </source>
</evidence>
<dbReference type="STRING" id="1219032.GCA_001515545_00452"/>
<name>A0A2A7UXA8_COMTR</name>
<keyword evidence="4" id="KW-0145">Chemotaxis</keyword>